<feature type="region of interest" description="Disordered" evidence="1">
    <location>
        <begin position="1"/>
        <end position="33"/>
    </location>
</feature>
<accession>A0ABR1GUC8</accession>
<name>A0ABR1GUC8_9HYPO</name>
<keyword evidence="3" id="KW-1185">Reference proteome</keyword>
<dbReference type="PANTHER" id="PTHR47784">
    <property type="entry name" value="STEROL UPTAKE CONTROL PROTEIN 2"/>
    <property type="match status" value="1"/>
</dbReference>
<dbReference type="PANTHER" id="PTHR47784:SF5">
    <property type="entry name" value="STEROL UPTAKE CONTROL PROTEIN 2"/>
    <property type="match status" value="1"/>
</dbReference>
<evidence type="ECO:0000313" key="2">
    <source>
        <dbReference type="EMBL" id="KAK7409086.1"/>
    </source>
</evidence>
<dbReference type="Proteomes" id="UP001498476">
    <property type="component" value="Unassembled WGS sequence"/>
</dbReference>
<protein>
    <submittedName>
        <fullName evidence="2">Uncharacterized protein</fullName>
    </submittedName>
</protein>
<gene>
    <name evidence="2" type="ORF">QQX98_008747</name>
</gene>
<sequence length="356" mass="40400">MSASSYRGSNSDVDTVTTTPEDQSPAPTDRAPNQIPYFSRFLHDIQRETTEDWTLDLELLHHYTVTAHRSFTFWGEVHHTLQADVPRQGLKHTFLLQQILAFSGFHLAYTQPDRRRFYTLRASQHQDRAINEMRAALAGEVTSRNCHALYASSIFLIISAFATFPSYEVYNSSFSALDSLIDILKLVDGISLIMKVSEYDLREGPLKGLFAGKTGSIPTSSHLQTLIDQLLAVETCLVTEDAQQEERSTEIAKEATELLADTIVMAHRNHSIAASLELRAAFHWPLRISDKYLDQLRRRDPIAMVVLAHYCVLLHYAETNCWFLEGWSKMTMQDIAKDLSDSSLQHLIEWPLSVLA</sequence>
<comment type="caution">
    <text evidence="2">The sequence shown here is derived from an EMBL/GenBank/DDBJ whole genome shotgun (WGS) entry which is preliminary data.</text>
</comment>
<dbReference type="EMBL" id="JAZAVJ010000163">
    <property type="protein sequence ID" value="KAK7409086.1"/>
    <property type="molecule type" value="Genomic_DNA"/>
</dbReference>
<organism evidence="2 3">
    <name type="scientific">Neonectria punicea</name>
    <dbReference type="NCBI Taxonomy" id="979145"/>
    <lineage>
        <taxon>Eukaryota</taxon>
        <taxon>Fungi</taxon>
        <taxon>Dikarya</taxon>
        <taxon>Ascomycota</taxon>
        <taxon>Pezizomycotina</taxon>
        <taxon>Sordariomycetes</taxon>
        <taxon>Hypocreomycetidae</taxon>
        <taxon>Hypocreales</taxon>
        <taxon>Nectriaceae</taxon>
        <taxon>Neonectria</taxon>
    </lineage>
</organism>
<evidence type="ECO:0000313" key="3">
    <source>
        <dbReference type="Proteomes" id="UP001498476"/>
    </source>
</evidence>
<dbReference type="InterPro" id="IPR053157">
    <property type="entry name" value="Sterol_Uptake_Regulator"/>
</dbReference>
<reference evidence="2 3" key="1">
    <citation type="journal article" date="2025" name="Microbiol. Resour. Announc.">
        <title>Draft genome sequences for Neonectria magnoliae and Neonectria punicea, canker pathogens of Liriodendron tulipifera and Acer saccharum in West Virginia.</title>
        <authorList>
            <person name="Petronek H.M."/>
            <person name="Kasson M.T."/>
            <person name="Metheny A.M."/>
            <person name="Stauder C.M."/>
            <person name="Lovett B."/>
            <person name="Lynch S.C."/>
            <person name="Garnas J.R."/>
            <person name="Kasson L.R."/>
            <person name="Stajich J.E."/>
        </authorList>
    </citation>
    <scope>NUCLEOTIDE SEQUENCE [LARGE SCALE GENOMIC DNA]</scope>
    <source>
        <strain evidence="2 3">NRRL 64653</strain>
    </source>
</reference>
<feature type="compositionally biased region" description="Polar residues" evidence="1">
    <location>
        <begin position="1"/>
        <end position="26"/>
    </location>
</feature>
<evidence type="ECO:0000256" key="1">
    <source>
        <dbReference type="SAM" id="MobiDB-lite"/>
    </source>
</evidence>
<proteinExistence type="predicted"/>